<dbReference type="GeneID" id="70231435"/>
<comment type="caution">
    <text evidence="2">The sequence shown here is derived from an EMBL/GenBank/DDBJ whole genome shotgun (WGS) entry which is preliminary data.</text>
</comment>
<organism evidence="2 3">
    <name type="scientific">Fusarium redolens</name>
    <dbReference type="NCBI Taxonomy" id="48865"/>
    <lineage>
        <taxon>Eukaryota</taxon>
        <taxon>Fungi</taxon>
        <taxon>Dikarya</taxon>
        <taxon>Ascomycota</taxon>
        <taxon>Pezizomycotina</taxon>
        <taxon>Sordariomycetes</taxon>
        <taxon>Hypocreomycetidae</taxon>
        <taxon>Hypocreales</taxon>
        <taxon>Nectriaceae</taxon>
        <taxon>Fusarium</taxon>
        <taxon>Fusarium redolens species complex</taxon>
    </lineage>
</organism>
<keyword evidence="3" id="KW-1185">Reference proteome</keyword>
<name>A0A9P9GF94_FUSRE</name>
<feature type="compositionally biased region" description="Basic residues" evidence="1">
    <location>
        <begin position="323"/>
        <end position="334"/>
    </location>
</feature>
<evidence type="ECO:0000256" key="1">
    <source>
        <dbReference type="SAM" id="MobiDB-lite"/>
    </source>
</evidence>
<dbReference type="OrthoDB" id="5102942at2759"/>
<protein>
    <submittedName>
        <fullName evidence="2">Uncharacterized protein</fullName>
    </submittedName>
</protein>
<accession>A0A9P9GF94</accession>
<feature type="compositionally biased region" description="Basic and acidic residues" evidence="1">
    <location>
        <begin position="274"/>
        <end position="286"/>
    </location>
</feature>
<evidence type="ECO:0000313" key="3">
    <source>
        <dbReference type="Proteomes" id="UP000720189"/>
    </source>
</evidence>
<reference evidence="2" key="1">
    <citation type="journal article" date="2021" name="Nat. Commun.">
        <title>Genetic determinants of endophytism in the Arabidopsis root mycobiome.</title>
        <authorList>
            <person name="Mesny F."/>
            <person name="Miyauchi S."/>
            <person name="Thiergart T."/>
            <person name="Pickel B."/>
            <person name="Atanasova L."/>
            <person name="Karlsson M."/>
            <person name="Huettel B."/>
            <person name="Barry K.W."/>
            <person name="Haridas S."/>
            <person name="Chen C."/>
            <person name="Bauer D."/>
            <person name="Andreopoulos W."/>
            <person name="Pangilinan J."/>
            <person name="LaButti K."/>
            <person name="Riley R."/>
            <person name="Lipzen A."/>
            <person name="Clum A."/>
            <person name="Drula E."/>
            <person name="Henrissat B."/>
            <person name="Kohler A."/>
            <person name="Grigoriev I.V."/>
            <person name="Martin F.M."/>
            <person name="Hacquard S."/>
        </authorList>
    </citation>
    <scope>NUCLEOTIDE SEQUENCE</scope>
    <source>
        <strain evidence="2">MPI-CAGE-AT-0023</strain>
    </source>
</reference>
<dbReference type="RefSeq" id="XP_046045602.1">
    <property type="nucleotide sequence ID" value="XM_046201481.1"/>
</dbReference>
<dbReference type="EMBL" id="JAGMUX010000015">
    <property type="protein sequence ID" value="KAH7237743.1"/>
    <property type="molecule type" value="Genomic_DNA"/>
</dbReference>
<dbReference type="Proteomes" id="UP000720189">
    <property type="component" value="Unassembled WGS sequence"/>
</dbReference>
<proteinExistence type="predicted"/>
<sequence>MSVATAVLAALEEYEFSEEAGFARHGDTEVPCLHCVLSAHRDARLQCVVDESESCCILCKRDRKKCSAIPPELLGVTQFYWNSLSIEFDAERSLSNLEKWRIMQCVAQAASALRSLADAFLNPCRVTPANPVGIAPLLQVQELASSRELLACLYRAQAGPIAVPEAEIEANIARCTPAYARECIEARDLDEVLKRLPDAYRTPLPGENDRKKSKCPPTELPDEFIDDMDRLVAEGNPPARNAVRTLGQGPVRRGAAQATPQKRRRWLDEESEREETPPRPRSREPMPPRPQSRDPTPPEDPPGDRPSGRRRGSRGSEGSLSVRRSKRVQQLRGG</sequence>
<gene>
    <name evidence="2" type="ORF">BKA55DRAFT_741668</name>
</gene>
<evidence type="ECO:0000313" key="2">
    <source>
        <dbReference type="EMBL" id="KAH7237743.1"/>
    </source>
</evidence>
<dbReference type="AlphaFoldDB" id="A0A9P9GF94"/>
<feature type="region of interest" description="Disordered" evidence="1">
    <location>
        <begin position="199"/>
        <end position="334"/>
    </location>
</feature>